<evidence type="ECO:0000256" key="11">
    <source>
        <dbReference type="ARBA" id="ARBA00045581"/>
    </source>
</evidence>
<evidence type="ECO:0000256" key="6">
    <source>
        <dbReference type="ARBA" id="ARBA00022989"/>
    </source>
</evidence>
<evidence type="ECO:0000256" key="17">
    <source>
        <dbReference type="ARBA" id="ARBA00049865"/>
    </source>
</evidence>
<evidence type="ECO:0000256" key="14">
    <source>
        <dbReference type="ARBA" id="ARBA00047991"/>
    </source>
</evidence>
<comment type="similarity">
    <text evidence="2 20">Belongs to the fatty acyl-CoA reductase family.</text>
</comment>
<evidence type="ECO:0000256" key="12">
    <source>
        <dbReference type="ARBA" id="ARBA00047362"/>
    </source>
</evidence>
<dbReference type="GO" id="GO:0035336">
    <property type="term" value="P:long-chain fatty-acyl-CoA metabolic process"/>
    <property type="evidence" value="ECO:0007669"/>
    <property type="project" value="TreeGrafter"/>
</dbReference>
<comment type="catalytic activity">
    <reaction evidence="18">
        <text>16-methylheptadecanoyl-CoA + 2 NADPH + 2 H(+) = 16-methylheptadecan-1-ol + 2 NADP(+) + CoA</text>
        <dbReference type="Rhea" id="RHEA:81763"/>
        <dbReference type="ChEBI" id="CHEBI:15378"/>
        <dbReference type="ChEBI" id="CHEBI:57287"/>
        <dbReference type="ChEBI" id="CHEBI:57783"/>
        <dbReference type="ChEBI" id="CHEBI:58349"/>
        <dbReference type="ChEBI" id="CHEBI:84911"/>
        <dbReference type="ChEBI" id="CHEBI:231998"/>
    </reaction>
    <physiologicalReaction direction="left-to-right" evidence="18">
        <dbReference type="Rhea" id="RHEA:81764"/>
    </physiologicalReaction>
</comment>
<evidence type="ECO:0000256" key="4">
    <source>
        <dbReference type="ARBA" id="ARBA00022692"/>
    </source>
</evidence>
<dbReference type="EC" id="1.2.1.84" evidence="20"/>
<comment type="catalytic activity">
    <reaction evidence="12">
        <text>(9Z,12Z)-octadecadienoyl-CoA + 2 NADPH + 2 H(+) = (9Z,12Z)-octadecadien-1-ol + 2 NADP(+) + CoA</text>
        <dbReference type="Rhea" id="RHEA:36363"/>
        <dbReference type="ChEBI" id="CHEBI:15378"/>
        <dbReference type="ChEBI" id="CHEBI:57287"/>
        <dbReference type="ChEBI" id="CHEBI:57383"/>
        <dbReference type="ChEBI" id="CHEBI:57783"/>
        <dbReference type="ChEBI" id="CHEBI:58349"/>
        <dbReference type="ChEBI" id="CHEBI:73534"/>
    </reaction>
    <physiologicalReaction direction="left-to-right" evidence="12">
        <dbReference type="Rhea" id="RHEA:36364"/>
    </physiologicalReaction>
</comment>
<keyword evidence="10" id="KW-0576">Peroxisome</keyword>
<comment type="function">
    <text evidence="11">Catalyzes the reduction of saturated and unsaturated C16 or C18 fatty acyl-CoA to fatty alcohols. It plays an essential role in the production of ether lipids/plasmalogens which synthesis requires fatty alcohols. In parallel, it is also required for wax monoesters production since fatty alcohols also constitute a substrate for their synthesis.</text>
</comment>
<dbReference type="Ensembl" id="ENSCCRT00015109961.1">
    <property type="protein sequence ID" value="ENSCCRP00015106563.1"/>
    <property type="gene ID" value="ENSCCRG00015042442.1"/>
</dbReference>
<keyword evidence="9 20" id="KW-0472">Membrane</keyword>
<evidence type="ECO:0000256" key="13">
    <source>
        <dbReference type="ARBA" id="ARBA00047934"/>
    </source>
</evidence>
<accession>A0A8C2ALC1</accession>
<evidence type="ECO:0000256" key="18">
    <source>
        <dbReference type="ARBA" id="ARBA00049928"/>
    </source>
</evidence>
<dbReference type="Proteomes" id="UP000694700">
    <property type="component" value="Unplaced"/>
</dbReference>
<name>A0A8C2ALC1_CYPCA</name>
<keyword evidence="5 20" id="KW-0521">NADP</keyword>
<reference evidence="22" key="1">
    <citation type="submission" date="2025-08" db="UniProtKB">
        <authorList>
            <consortium name="Ensembl"/>
        </authorList>
    </citation>
    <scope>IDENTIFICATION</scope>
</reference>
<dbReference type="GO" id="GO:0080019">
    <property type="term" value="F:alcohol-forming very long-chain fatty acyl-CoA reductase activity"/>
    <property type="evidence" value="ECO:0007669"/>
    <property type="project" value="InterPro"/>
</dbReference>
<evidence type="ECO:0000313" key="23">
    <source>
        <dbReference type="Proteomes" id="UP000694700"/>
    </source>
</evidence>
<dbReference type="PANTHER" id="PTHR11011">
    <property type="entry name" value="MALE STERILITY PROTEIN 2-RELATED"/>
    <property type="match status" value="1"/>
</dbReference>
<feature type="domain" description="Thioester reductase (TE)" evidence="21">
    <location>
        <begin position="15"/>
        <end position="284"/>
    </location>
</feature>
<keyword evidence="6 20" id="KW-1133">Transmembrane helix</keyword>
<protein>
    <recommendedName>
        <fullName evidence="20">Fatty acyl-CoA reductase</fullName>
        <ecNumber evidence="20">1.2.1.84</ecNumber>
    </recommendedName>
</protein>
<comment type="function">
    <text evidence="20">Catalyzes the reduction of fatty acyl-CoA to fatty alcohols.</text>
</comment>
<evidence type="ECO:0000256" key="20">
    <source>
        <dbReference type="RuleBase" id="RU363097"/>
    </source>
</evidence>
<dbReference type="GO" id="GO:0102965">
    <property type="term" value="F:alcohol-forming long-chain fatty acyl-CoA reductase activity"/>
    <property type="evidence" value="ECO:0007669"/>
    <property type="project" value="UniProtKB-EC"/>
</dbReference>
<dbReference type="PANTHER" id="PTHR11011:SF120">
    <property type="entry name" value="FATTY ACYL-COA REDUCTASE 2"/>
    <property type="match status" value="1"/>
</dbReference>
<dbReference type="SUPFAM" id="SSF51735">
    <property type="entry name" value="NAD(P)-binding Rossmann-fold domains"/>
    <property type="match status" value="1"/>
</dbReference>
<proteinExistence type="inferred from homology"/>
<keyword evidence="8 20" id="KW-0443">Lipid metabolism</keyword>
<dbReference type="Pfam" id="PF07993">
    <property type="entry name" value="NAD_binding_4"/>
    <property type="match status" value="1"/>
</dbReference>
<keyword evidence="7 20" id="KW-0560">Oxidoreductase</keyword>
<evidence type="ECO:0000256" key="8">
    <source>
        <dbReference type="ARBA" id="ARBA00023098"/>
    </source>
</evidence>
<dbReference type="GO" id="GO:0005778">
    <property type="term" value="C:peroxisomal membrane"/>
    <property type="evidence" value="ECO:0007669"/>
    <property type="project" value="UniProtKB-SubCell"/>
</dbReference>
<evidence type="ECO:0000256" key="19">
    <source>
        <dbReference type="ARBA" id="ARBA00049930"/>
    </source>
</evidence>
<keyword evidence="3 20" id="KW-0444">Lipid biosynthesis</keyword>
<evidence type="ECO:0000256" key="15">
    <source>
        <dbReference type="ARBA" id="ARBA00048521"/>
    </source>
</evidence>
<evidence type="ECO:0000313" key="22">
    <source>
        <dbReference type="Ensembl" id="ENSCCRP00015106563.1"/>
    </source>
</evidence>
<evidence type="ECO:0000256" key="3">
    <source>
        <dbReference type="ARBA" id="ARBA00022516"/>
    </source>
</evidence>
<feature type="transmembrane region" description="Helical" evidence="20">
    <location>
        <begin position="409"/>
        <end position="427"/>
    </location>
</feature>
<evidence type="ECO:0000256" key="7">
    <source>
        <dbReference type="ARBA" id="ARBA00023002"/>
    </source>
</evidence>
<evidence type="ECO:0000259" key="21">
    <source>
        <dbReference type="Pfam" id="PF07993"/>
    </source>
</evidence>
<keyword evidence="4 20" id="KW-0812">Transmembrane</keyword>
<dbReference type="AlphaFoldDB" id="A0A8C2ALC1"/>
<dbReference type="InterPro" id="IPR036291">
    <property type="entry name" value="NAD(P)-bd_dom_sf"/>
</dbReference>
<dbReference type="GO" id="GO:0008610">
    <property type="term" value="P:lipid biosynthetic process"/>
    <property type="evidence" value="ECO:0007669"/>
    <property type="project" value="UniProtKB-ARBA"/>
</dbReference>
<comment type="subcellular location">
    <subcellularLocation>
        <location evidence="1">Peroxisome membrane</location>
        <topology evidence="1">Single-pass membrane protein</topology>
    </subcellularLocation>
</comment>
<dbReference type="InterPro" id="IPR026055">
    <property type="entry name" value="FAR"/>
</dbReference>
<dbReference type="FunFam" id="3.40.50.720:FF:000123">
    <property type="entry name" value="Fatty acyl-CoA reductase"/>
    <property type="match status" value="1"/>
</dbReference>
<evidence type="ECO:0000256" key="10">
    <source>
        <dbReference type="ARBA" id="ARBA00023140"/>
    </source>
</evidence>
<organism evidence="22 23">
    <name type="scientific">Cyprinus carpio</name>
    <name type="common">Common carp</name>
    <dbReference type="NCBI Taxonomy" id="7962"/>
    <lineage>
        <taxon>Eukaryota</taxon>
        <taxon>Metazoa</taxon>
        <taxon>Chordata</taxon>
        <taxon>Craniata</taxon>
        <taxon>Vertebrata</taxon>
        <taxon>Euteleostomi</taxon>
        <taxon>Actinopterygii</taxon>
        <taxon>Neopterygii</taxon>
        <taxon>Teleostei</taxon>
        <taxon>Ostariophysi</taxon>
        <taxon>Cypriniformes</taxon>
        <taxon>Cyprinidae</taxon>
        <taxon>Cyprininae</taxon>
        <taxon>Cyprinus</taxon>
    </lineage>
</organism>
<evidence type="ECO:0000256" key="9">
    <source>
        <dbReference type="ARBA" id="ARBA00023136"/>
    </source>
</evidence>
<comment type="catalytic activity">
    <reaction evidence="17">
        <text>18-methylnonadecanoyl-CoA + 2 NADPH + 2 H(+) = 18-methylnonadecan-1-ol + 2 NADP(+) + CoA</text>
        <dbReference type="Rhea" id="RHEA:81767"/>
        <dbReference type="ChEBI" id="CHEBI:15378"/>
        <dbReference type="ChEBI" id="CHEBI:57287"/>
        <dbReference type="ChEBI" id="CHEBI:57783"/>
        <dbReference type="ChEBI" id="CHEBI:58349"/>
        <dbReference type="ChEBI" id="CHEBI:84914"/>
        <dbReference type="ChEBI" id="CHEBI:231999"/>
    </reaction>
    <physiologicalReaction direction="left-to-right" evidence="17">
        <dbReference type="Rhea" id="RHEA:81768"/>
    </physiologicalReaction>
</comment>
<dbReference type="CDD" id="cd05236">
    <property type="entry name" value="FAR-N_SDR_e"/>
    <property type="match status" value="1"/>
</dbReference>
<dbReference type="Gene3D" id="3.40.50.720">
    <property type="entry name" value="NAD(P)-binding Rossmann-like Domain"/>
    <property type="match status" value="1"/>
</dbReference>
<evidence type="ECO:0000256" key="16">
    <source>
        <dbReference type="ARBA" id="ARBA00049089"/>
    </source>
</evidence>
<comment type="catalytic activity">
    <reaction evidence="13">
        <text>(9Z)-octadecenoyl-CoA + 2 NADPH + 2 H(+) = (9Z)-octadecen-1-ol + 2 NADP(+) + CoA</text>
        <dbReference type="Rhea" id="RHEA:36323"/>
        <dbReference type="ChEBI" id="CHEBI:15378"/>
        <dbReference type="ChEBI" id="CHEBI:57287"/>
        <dbReference type="ChEBI" id="CHEBI:57387"/>
        <dbReference type="ChEBI" id="CHEBI:57783"/>
        <dbReference type="ChEBI" id="CHEBI:58349"/>
        <dbReference type="ChEBI" id="CHEBI:73504"/>
    </reaction>
    <physiologicalReaction direction="left-to-right" evidence="13">
        <dbReference type="Rhea" id="RHEA:36324"/>
    </physiologicalReaction>
</comment>
<dbReference type="InterPro" id="IPR013120">
    <property type="entry name" value="FAR_NAD-bd"/>
</dbReference>
<comment type="catalytic activity">
    <reaction evidence="16">
        <text>a long-chain fatty acyl-CoA + 2 NADPH + 2 H(+) = a long-chain primary fatty alcohol + 2 NADP(+) + CoA</text>
        <dbReference type="Rhea" id="RHEA:52716"/>
        <dbReference type="ChEBI" id="CHEBI:15378"/>
        <dbReference type="ChEBI" id="CHEBI:57287"/>
        <dbReference type="ChEBI" id="CHEBI:57783"/>
        <dbReference type="ChEBI" id="CHEBI:58349"/>
        <dbReference type="ChEBI" id="CHEBI:77396"/>
        <dbReference type="ChEBI" id="CHEBI:83139"/>
        <dbReference type="EC" id="1.2.1.84"/>
    </reaction>
    <physiologicalReaction direction="left-to-right" evidence="16">
        <dbReference type="Rhea" id="RHEA:52717"/>
    </physiologicalReaction>
</comment>
<comment type="catalytic activity">
    <reaction evidence="15">
        <text>hexadecanoyl-CoA + 2 NADPH + 2 H(+) = hexadecan-1-ol + 2 NADP(+) + CoA</text>
        <dbReference type="Rhea" id="RHEA:36315"/>
        <dbReference type="ChEBI" id="CHEBI:15378"/>
        <dbReference type="ChEBI" id="CHEBI:16125"/>
        <dbReference type="ChEBI" id="CHEBI:57287"/>
        <dbReference type="ChEBI" id="CHEBI:57379"/>
        <dbReference type="ChEBI" id="CHEBI:57783"/>
        <dbReference type="ChEBI" id="CHEBI:58349"/>
        <dbReference type="EC" id="1.2.1.84"/>
    </reaction>
    <physiologicalReaction direction="left-to-right" evidence="15">
        <dbReference type="Rhea" id="RHEA:36316"/>
    </physiologicalReaction>
</comment>
<sequence>MTSISEWYAGKNVLITGATGFMGKVLMEKLLRSCPDVKALYILVRPKAGQSMSERVQDMMKCKLFDRVREDNPDFHQKIIPISSELTQPGLAISPEDVQTLTSCINIVFHCAATIRFDEPLKHALQLNVIATQQLLSLAQQMQHLQAFIHISTAYANCNRRHIDEVIYPLPVEPKKLIDSLEWMDDSIIRDITPHLIGDRPNTYTYTKALAECVVQQESGKLNIGIIRPSIVGASWQEPFPGWIDNFNGPSGVFIAAGKGILRTMRASNDAVADLIPVDVVINLTLAAGWYTAVHRPKTALVYNCTTGGINPFHWGEIEHHVMSTFKRNPLEQAFRRPNANITSSYLIYQYWILVSHKFPTFNFDVRQLNWPEYIENYCIGTKKYVLNEDMSDIPAARQHLRKLRNIRYTFNTVLLVFIWRVFIARSQMARNIWYFVVSLCYKFLSYFRASSTLTQ</sequence>
<evidence type="ECO:0000256" key="2">
    <source>
        <dbReference type="ARBA" id="ARBA00005928"/>
    </source>
</evidence>
<evidence type="ECO:0000256" key="5">
    <source>
        <dbReference type="ARBA" id="ARBA00022857"/>
    </source>
</evidence>
<comment type="catalytic activity">
    <reaction evidence="14">
        <text>octadecanoyl-CoA + 2 NADPH + 2 H(+) = octadecan-1-ol + 2 NADP(+) + CoA</text>
        <dbReference type="Rhea" id="RHEA:36319"/>
        <dbReference type="ChEBI" id="CHEBI:15378"/>
        <dbReference type="ChEBI" id="CHEBI:32154"/>
        <dbReference type="ChEBI" id="CHEBI:57287"/>
        <dbReference type="ChEBI" id="CHEBI:57394"/>
        <dbReference type="ChEBI" id="CHEBI:57783"/>
        <dbReference type="ChEBI" id="CHEBI:58349"/>
        <dbReference type="EC" id="1.2.1.84"/>
    </reaction>
    <physiologicalReaction direction="left-to-right" evidence="14">
        <dbReference type="Rhea" id="RHEA:36320"/>
    </physiologicalReaction>
</comment>
<evidence type="ECO:0000256" key="1">
    <source>
        <dbReference type="ARBA" id="ARBA00004549"/>
    </source>
</evidence>
<comment type="catalytic activity">
    <reaction evidence="19">
        <text>eicosanoyl-CoA + 2 NADPH + 2 H(+) = eicosan-1-ol + 2 NADP(+) + CoA</text>
        <dbReference type="Rhea" id="RHEA:81727"/>
        <dbReference type="ChEBI" id="CHEBI:15378"/>
        <dbReference type="ChEBI" id="CHEBI:57287"/>
        <dbReference type="ChEBI" id="CHEBI:57380"/>
        <dbReference type="ChEBI" id="CHEBI:57783"/>
        <dbReference type="ChEBI" id="CHEBI:58349"/>
        <dbReference type="ChEBI" id="CHEBI:75627"/>
    </reaction>
    <physiologicalReaction direction="left-to-right" evidence="19">
        <dbReference type="Rhea" id="RHEA:81728"/>
    </physiologicalReaction>
</comment>